<sequence>MPVDRASWRNVWLYEASTGNLLGGTHQNGSMTGANLLSILDGILLAVDDQWSVKHRDSGITIGPTNAALQPGEYDIYCQSSIRVNNEPWVARLISHCVSGQVDAFRDGVRARDGKCVVSGVVNIRAPWNTWSGFEAVHIFPLACESIWMEFNYGRWITDMDSTTGDSGINSIQNGLVLQGGLHTDFDNYLFSINPDDGYKITYFGPDPFGLDGRILDPVCRNPQDPHRVSDALLRWHFRQAVLANMRGVGEPIFEHDFPPGTDMLAELRNEPEPYGKQRFEMELFSRLKNGAPKSTPQSKNSIR</sequence>
<dbReference type="Proteomes" id="UP000670092">
    <property type="component" value="Unassembled WGS sequence"/>
</dbReference>
<dbReference type="InterPro" id="IPR057203">
    <property type="entry name" value="DUF7881"/>
</dbReference>
<dbReference type="Pfam" id="PF13391">
    <property type="entry name" value="HNH_2"/>
    <property type="match status" value="1"/>
</dbReference>
<reference evidence="3 4" key="1">
    <citation type="submission" date="2021-01" db="EMBL/GenBank/DDBJ databases">
        <title>Chromosome-level genome assembly of a human fungal pathogen reveals clustering of transcriptionally co-regulated genes.</title>
        <authorList>
            <person name="Voorhies M."/>
            <person name="Cohen S."/>
            <person name="Shea T.P."/>
            <person name="Petrus S."/>
            <person name="Munoz J.F."/>
            <person name="Poplawski S."/>
            <person name="Goldman W.E."/>
            <person name="Michael T."/>
            <person name="Cuomo C.A."/>
            <person name="Sil A."/>
            <person name="Beyhan S."/>
        </authorList>
    </citation>
    <scope>NUCLEOTIDE SEQUENCE [LARGE SCALE GENOMIC DNA]</scope>
    <source>
        <strain evidence="3 4">G184AR</strain>
    </source>
</reference>
<gene>
    <name evidence="3" type="ORF">I7I52_03483</name>
</gene>
<dbReference type="Pfam" id="PF25324">
    <property type="entry name" value="DUF7881"/>
    <property type="match status" value="1"/>
</dbReference>
<name>A0A8H8D8J3_AJECA</name>
<evidence type="ECO:0000313" key="3">
    <source>
        <dbReference type="EMBL" id="KAG5304969.1"/>
    </source>
</evidence>
<feature type="domain" description="HNH nuclease" evidence="1">
    <location>
        <begin position="116"/>
        <end position="194"/>
    </location>
</feature>
<evidence type="ECO:0000259" key="1">
    <source>
        <dbReference type="Pfam" id="PF13391"/>
    </source>
</evidence>
<evidence type="ECO:0000259" key="2">
    <source>
        <dbReference type="Pfam" id="PF25324"/>
    </source>
</evidence>
<dbReference type="AlphaFoldDB" id="A0A8H8D8J3"/>
<feature type="domain" description="DUF7881" evidence="2">
    <location>
        <begin position="8"/>
        <end position="82"/>
    </location>
</feature>
<dbReference type="OrthoDB" id="2142759at2759"/>
<dbReference type="InterPro" id="IPR003615">
    <property type="entry name" value="HNH_nuc"/>
</dbReference>
<evidence type="ECO:0008006" key="5">
    <source>
        <dbReference type="Google" id="ProtNLM"/>
    </source>
</evidence>
<evidence type="ECO:0000313" key="4">
    <source>
        <dbReference type="Proteomes" id="UP000670092"/>
    </source>
</evidence>
<organism evidence="3 4">
    <name type="scientific">Ajellomyces capsulatus</name>
    <name type="common">Darling's disease fungus</name>
    <name type="synonym">Histoplasma capsulatum</name>
    <dbReference type="NCBI Taxonomy" id="5037"/>
    <lineage>
        <taxon>Eukaryota</taxon>
        <taxon>Fungi</taxon>
        <taxon>Dikarya</taxon>
        <taxon>Ascomycota</taxon>
        <taxon>Pezizomycotina</taxon>
        <taxon>Eurotiomycetes</taxon>
        <taxon>Eurotiomycetidae</taxon>
        <taxon>Onygenales</taxon>
        <taxon>Ajellomycetaceae</taxon>
        <taxon>Histoplasma</taxon>
    </lineage>
</organism>
<dbReference type="VEuPathDB" id="FungiDB:I7I52_03483"/>
<dbReference type="EMBL" id="JAEVHI010000001">
    <property type="protein sequence ID" value="KAG5304969.1"/>
    <property type="molecule type" value="Genomic_DNA"/>
</dbReference>
<protein>
    <recommendedName>
        <fullName evidence="5">HNH nuclease domain-containing protein</fullName>
    </recommendedName>
</protein>
<accession>A0A8H8D8J3</accession>
<comment type="caution">
    <text evidence="3">The sequence shown here is derived from an EMBL/GenBank/DDBJ whole genome shotgun (WGS) entry which is preliminary data.</text>
</comment>
<proteinExistence type="predicted"/>